<dbReference type="PANTHER" id="PTHR33572:SF3">
    <property type="entry name" value="VELVET COMPLEX SUBUNIT B"/>
    <property type="match status" value="1"/>
</dbReference>
<dbReference type="PROSITE" id="PS51821">
    <property type="entry name" value="VELVET"/>
    <property type="match status" value="1"/>
</dbReference>
<evidence type="ECO:0000256" key="2">
    <source>
        <dbReference type="ARBA" id="ARBA00023015"/>
    </source>
</evidence>
<feature type="region of interest" description="Disordered" evidence="5">
    <location>
        <begin position="399"/>
        <end position="426"/>
    </location>
</feature>
<reference evidence="7" key="1">
    <citation type="journal article" date="2018" name="Genome Biol. Evol.">
        <title>Genomics and development of Lentinus tigrinus, a white-rot wood-decaying mushroom with dimorphic fruiting bodies.</title>
        <authorList>
            <person name="Wu B."/>
            <person name="Xu Z."/>
            <person name="Knudson A."/>
            <person name="Carlson A."/>
            <person name="Chen N."/>
            <person name="Kovaka S."/>
            <person name="LaButti K."/>
            <person name="Lipzen A."/>
            <person name="Pennachio C."/>
            <person name="Riley R."/>
            <person name="Schakwitz W."/>
            <person name="Umezawa K."/>
            <person name="Ohm R.A."/>
            <person name="Grigoriev I.V."/>
            <person name="Nagy L.G."/>
            <person name="Gibbons J."/>
            <person name="Hibbett D."/>
        </authorList>
    </citation>
    <scope>NUCLEOTIDE SEQUENCE [LARGE SCALE GENOMIC DNA]</scope>
    <source>
        <strain evidence="7">ALCF2SS1-6</strain>
    </source>
</reference>
<feature type="region of interest" description="Disordered" evidence="5">
    <location>
        <begin position="109"/>
        <end position="129"/>
    </location>
</feature>
<dbReference type="Proteomes" id="UP000313359">
    <property type="component" value="Unassembled WGS sequence"/>
</dbReference>
<keyword evidence="8" id="KW-1185">Reference proteome</keyword>
<protein>
    <recommendedName>
        <fullName evidence="6">Velvet domain-containing protein</fullName>
    </recommendedName>
</protein>
<keyword evidence="4" id="KW-0539">Nucleus</keyword>
<feature type="domain" description="Velvet" evidence="6">
    <location>
        <begin position="19"/>
        <end position="311"/>
    </location>
</feature>
<gene>
    <name evidence="7" type="ORF">L227DRAFT_650319</name>
</gene>
<evidence type="ECO:0000256" key="1">
    <source>
        <dbReference type="ARBA" id="ARBA00004123"/>
    </source>
</evidence>
<feature type="compositionally biased region" description="Polar residues" evidence="5">
    <location>
        <begin position="407"/>
        <end position="426"/>
    </location>
</feature>
<name>A0A5C2SJQ4_9APHY</name>
<dbReference type="GO" id="GO:0005634">
    <property type="term" value="C:nucleus"/>
    <property type="evidence" value="ECO:0007669"/>
    <property type="project" value="UniProtKB-SubCell"/>
</dbReference>
<dbReference type="PANTHER" id="PTHR33572">
    <property type="entry name" value="SPORE DEVELOPMENT REGULATOR VOSA"/>
    <property type="match status" value="1"/>
</dbReference>
<dbReference type="OrthoDB" id="5599552at2759"/>
<proteinExistence type="predicted"/>
<evidence type="ECO:0000259" key="6">
    <source>
        <dbReference type="PROSITE" id="PS51821"/>
    </source>
</evidence>
<sequence>MATSKIAVPFAYQFGPFAGRIMRASLEEMQKANIGRKYARKDKRPLDPPPVIRLRCYKTIQTASGHKVDQEIRDLDEQLVFGFLCHAELIQLPVGMNIEHQPVEARPTCRSAMPQDPNEHDTSPPTHNLAQSARPAFVSAGFDNSIHGTAGLPFGTRRLSLGGYDSGPMSFDSAGRTSEPWPMGRNVHSSLQQQRSATLESLTAEEVEDAMCMNLLAGETFVPCSLVEYEGRRAAMFVFSDLAVRQEGRFIIRYRVFNICGTHAGTPGVPILAECYGGSFEIFSTKTFPGLPASTDLTKRLSLSGIRVNSRHHQRRGWKQPASQSHSSASPTSSAQGNPVHVLGPSPALFCTPDRNQPQYTPSFSNNFSFVPLPQQVGLFGPDDAARNALAEWQRRELLRGDLTAGSRDQSSGSATDESGSARTLW</sequence>
<evidence type="ECO:0000313" key="7">
    <source>
        <dbReference type="EMBL" id="RPD64095.1"/>
    </source>
</evidence>
<evidence type="ECO:0000313" key="8">
    <source>
        <dbReference type="Proteomes" id="UP000313359"/>
    </source>
</evidence>
<dbReference type="InterPro" id="IPR038491">
    <property type="entry name" value="Velvet_dom_sf"/>
</dbReference>
<dbReference type="EMBL" id="ML122254">
    <property type="protein sequence ID" value="RPD64095.1"/>
    <property type="molecule type" value="Genomic_DNA"/>
</dbReference>
<keyword evidence="3" id="KW-0804">Transcription</keyword>
<dbReference type="AlphaFoldDB" id="A0A5C2SJQ4"/>
<dbReference type="InterPro" id="IPR021740">
    <property type="entry name" value="Velvet"/>
</dbReference>
<accession>A0A5C2SJQ4</accession>
<dbReference type="Gene3D" id="2.60.40.3960">
    <property type="entry name" value="Velvet domain"/>
    <property type="match status" value="1"/>
</dbReference>
<feature type="compositionally biased region" description="Low complexity" evidence="5">
    <location>
        <begin position="320"/>
        <end position="336"/>
    </location>
</feature>
<feature type="region of interest" description="Disordered" evidence="5">
    <location>
        <begin position="308"/>
        <end position="339"/>
    </location>
</feature>
<comment type="subcellular location">
    <subcellularLocation>
        <location evidence="1">Nucleus</location>
    </subcellularLocation>
</comment>
<evidence type="ECO:0000256" key="3">
    <source>
        <dbReference type="ARBA" id="ARBA00023163"/>
    </source>
</evidence>
<dbReference type="InterPro" id="IPR037525">
    <property type="entry name" value="Velvet_dom"/>
</dbReference>
<evidence type="ECO:0000256" key="5">
    <source>
        <dbReference type="SAM" id="MobiDB-lite"/>
    </source>
</evidence>
<dbReference type="Pfam" id="PF11754">
    <property type="entry name" value="Velvet"/>
    <property type="match status" value="1"/>
</dbReference>
<evidence type="ECO:0000256" key="4">
    <source>
        <dbReference type="ARBA" id="ARBA00023242"/>
    </source>
</evidence>
<feature type="compositionally biased region" description="Basic residues" evidence="5">
    <location>
        <begin position="309"/>
        <end position="318"/>
    </location>
</feature>
<organism evidence="7 8">
    <name type="scientific">Lentinus tigrinus ALCF2SS1-6</name>
    <dbReference type="NCBI Taxonomy" id="1328759"/>
    <lineage>
        <taxon>Eukaryota</taxon>
        <taxon>Fungi</taxon>
        <taxon>Dikarya</taxon>
        <taxon>Basidiomycota</taxon>
        <taxon>Agaricomycotina</taxon>
        <taxon>Agaricomycetes</taxon>
        <taxon>Polyporales</taxon>
        <taxon>Polyporaceae</taxon>
        <taxon>Lentinus</taxon>
    </lineage>
</organism>
<keyword evidence="2" id="KW-0805">Transcription regulation</keyword>